<evidence type="ECO:0000256" key="5">
    <source>
        <dbReference type="ARBA" id="ARBA00022806"/>
    </source>
</evidence>
<proteinExistence type="inferred from homology"/>
<dbReference type="InterPro" id="IPR010339">
    <property type="entry name" value="TIP49_P-loop"/>
</dbReference>
<gene>
    <name evidence="11" type="primary">LOC104711509</name>
</gene>
<name>A0ABM0THI2_CAMSA</name>
<dbReference type="InterPro" id="IPR041048">
    <property type="entry name" value="RuvB-like_C"/>
</dbReference>
<keyword evidence="10" id="KW-1185">Reference proteome</keyword>
<feature type="domain" description="AAA+ ATPase" evidence="9">
    <location>
        <begin position="65"/>
        <end position="359"/>
    </location>
</feature>
<accession>A0ABM0THI2</accession>
<sequence>MAELKLSETRDLTRVERIGAHSHIRGLGLDSVLEPRAVSEGMVGQIKARKAAGVILQMIRERKIAGRAILIAGQPGTGKTAIAMGIAKSLGLETPFTMIAGSEIFSLEMSKTEALTQAFRKAIGVRIKEETEVLEGEVVSISIDRPASSGGAVNKTGKITMKTTDMESDHGLGPKLIEALDKEKVQSGDVIVFDRACGKITKLGRSFTRSRDFDVMGSKTKFVQCPEGELQKWKEVVHTVTLHEIDVINSRTQGFQALFTGDTGEIRAETRDQIDSKVAEWREEGKAEIVPGVLFIDEVHMLDIECFSFLNRALENDMSPILVVATNRGMTRIRGTNQVSPHGIPIDLLDRLLIITTQPYTEDEIKNILEIRCQEEEVEMKEEAKQLLTLIGCDTSLRYAIHLINAAALACLKRKGKVVEIEDIERVYRLFLDTKRSMQYLVEHQNQYMFSVPVNTEEATGGEAAENEFMEV</sequence>
<dbReference type="Pfam" id="PF17856">
    <property type="entry name" value="TIP49_C"/>
    <property type="match status" value="1"/>
</dbReference>
<comment type="similarity">
    <text evidence="2 8">Belongs to the RuvB family.</text>
</comment>
<evidence type="ECO:0000256" key="6">
    <source>
        <dbReference type="ARBA" id="ARBA00022840"/>
    </source>
</evidence>
<comment type="catalytic activity">
    <reaction evidence="8">
        <text>ATP + H2O = ADP + phosphate + H(+)</text>
        <dbReference type="Rhea" id="RHEA:13065"/>
        <dbReference type="ChEBI" id="CHEBI:15377"/>
        <dbReference type="ChEBI" id="CHEBI:15378"/>
        <dbReference type="ChEBI" id="CHEBI:30616"/>
        <dbReference type="ChEBI" id="CHEBI:43474"/>
        <dbReference type="ChEBI" id="CHEBI:456216"/>
        <dbReference type="EC" id="3.6.4.12"/>
    </reaction>
</comment>
<evidence type="ECO:0000256" key="8">
    <source>
        <dbReference type="RuleBase" id="RU363048"/>
    </source>
</evidence>
<dbReference type="InterPro" id="IPR003593">
    <property type="entry name" value="AAA+_ATPase"/>
</dbReference>
<dbReference type="RefSeq" id="XP_010426510.1">
    <property type="nucleotide sequence ID" value="XM_010428208.2"/>
</dbReference>
<dbReference type="InterPro" id="IPR027417">
    <property type="entry name" value="P-loop_NTPase"/>
</dbReference>
<keyword evidence="7 8" id="KW-0539">Nucleus</keyword>
<dbReference type="Proteomes" id="UP000694864">
    <property type="component" value="Chromosome 9"/>
</dbReference>
<protein>
    <recommendedName>
        <fullName evidence="8">RuvB-like helicase</fullName>
        <ecNumber evidence="8">3.6.4.12</ecNumber>
    </recommendedName>
</protein>
<evidence type="ECO:0000256" key="3">
    <source>
        <dbReference type="ARBA" id="ARBA00022741"/>
    </source>
</evidence>
<dbReference type="GeneID" id="104711509"/>
<evidence type="ECO:0000313" key="11">
    <source>
        <dbReference type="RefSeq" id="XP_010426510.1"/>
    </source>
</evidence>
<evidence type="ECO:0000256" key="4">
    <source>
        <dbReference type="ARBA" id="ARBA00022801"/>
    </source>
</evidence>
<reference evidence="10" key="1">
    <citation type="journal article" date="2014" name="Nat. Commun.">
        <title>The emerging biofuel crop Camelina sativa retains a highly undifferentiated hexaploid genome structure.</title>
        <authorList>
            <person name="Kagale S."/>
            <person name="Koh C."/>
            <person name="Nixon J."/>
            <person name="Bollina V."/>
            <person name="Clarke W.E."/>
            <person name="Tuteja R."/>
            <person name="Spillane C."/>
            <person name="Robinson S.J."/>
            <person name="Links M.G."/>
            <person name="Clarke C."/>
            <person name="Higgins E.E."/>
            <person name="Huebert T."/>
            <person name="Sharpe A.G."/>
            <person name="Parkin I.A."/>
        </authorList>
    </citation>
    <scope>NUCLEOTIDE SEQUENCE [LARGE SCALE GENOMIC DNA]</scope>
    <source>
        <strain evidence="10">cv. DH55</strain>
    </source>
</reference>
<keyword evidence="8" id="KW-0804">Transcription</keyword>
<dbReference type="InterPro" id="IPR027238">
    <property type="entry name" value="RuvB-like"/>
</dbReference>
<dbReference type="Gene3D" id="3.40.50.300">
    <property type="entry name" value="P-loop containing nucleotide triphosphate hydrolases"/>
    <property type="match status" value="1"/>
</dbReference>
<evidence type="ECO:0000313" key="10">
    <source>
        <dbReference type="Proteomes" id="UP000694864"/>
    </source>
</evidence>
<organism evidence="10 11">
    <name type="scientific">Camelina sativa</name>
    <name type="common">False flax</name>
    <name type="synonym">Myagrum sativum</name>
    <dbReference type="NCBI Taxonomy" id="90675"/>
    <lineage>
        <taxon>Eukaryota</taxon>
        <taxon>Viridiplantae</taxon>
        <taxon>Streptophyta</taxon>
        <taxon>Embryophyta</taxon>
        <taxon>Tracheophyta</taxon>
        <taxon>Spermatophyta</taxon>
        <taxon>Magnoliopsida</taxon>
        <taxon>eudicotyledons</taxon>
        <taxon>Gunneridae</taxon>
        <taxon>Pentapetalae</taxon>
        <taxon>rosids</taxon>
        <taxon>malvids</taxon>
        <taxon>Brassicales</taxon>
        <taxon>Brassicaceae</taxon>
        <taxon>Camelineae</taxon>
        <taxon>Camelina</taxon>
    </lineage>
</organism>
<dbReference type="Gene3D" id="2.40.50.360">
    <property type="entry name" value="RuvB-like helicase, domain II"/>
    <property type="match status" value="1"/>
</dbReference>
<evidence type="ECO:0000256" key="1">
    <source>
        <dbReference type="ARBA" id="ARBA00004123"/>
    </source>
</evidence>
<comment type="subcellular location">
    <subcellularLocation>
        <location evidence="1">Nucleus</location>
    </subcellularLocation>
</comment>
<keyword evidence="5 8" id="KW-0347">Helicase</keyword>
<keyword evidence="3 8" id="KW-0547">Nucleotide-binding</keyword>
<evidence type="ECO:0000259" key="9">
    <source>
        <dbReference type="SMART" id="SM00382"/>
    </source>
</evidence>
<dbReference type="SMART" id="SM00382">
    <property type="entry name" value="AAA"/>
    <property type="match status" value="1"/>
</dbReference>
<dbReference type="PANTHER" id="PTHR11093">
    <property type="entry name" value="RUVB-RELATED REPTIN AND PONTIN"/>
    <property type="match status" value="1"/>
</dbReference>
<keyword evidence="8" id="KW-0805">Transcription regulation</keyword>
<keyword evidence="4 8" id="KW-0378">Hydrolase</keyword>
<dbReference type="Pfam" id="PF06068">
    <property type="entry name" value="TIP49"/>
    <property type="match status" value="1"/>
</dbReference>
<reference evidence="11" key="2">
    <citation type="submission" date="2025-08" db="UniProtKB">
        <authorList>
            <consortium name="RefSeq"/>
        </authorList>
    </citation>
    <scope>IDENTIFICATION</scope>
    <source>
        <tissue evidence="11">Leaf</tissue>
    </source>
</reference>
<evidence type="ECO:0000256" key="7">
    <source>
        <dbReference type="ARBA" id="ARBA00023242"/>
    </source>
</evidence>
<dbReference type="InterPro" id="IPR042487">
    <property type="entry name" value="RuvBL1/2_DNA/RNA_bd_dom"/>
</dbReference>
<evidence type="ECO:0000256" key="2">
    <source>
        <dbReference type="ARBA" id="ARBA00007519"/>
    </source>
</evidence>
<dbReference type="Gene3D" id="1.10.8.60">
    <property type="match status" value="1"/>
</dbReference>
<keyword evidence="6 8" id="KW-0067">ATP-binding</keyword>
<dbReference type="SUPFAM" id="SSF52540">
    <property type="entry name" value="P-loop containing nucleoside triphosphate hydrolases"/>
    <property type="match status" value="1"/>
</dbReference>
<dbReference type="EC" id="3.6.4.12" evidence="8"/>